<dbReference type="SUPFAM" id="SSF103365">
    <property type="entry name" value="Hypothetical protein PH1602"/>
    <property type="match status" value="1"/>
</dbReference>
<evidence type="ECO:0000256" key="3">
    <source>
        <dbReference type="ARBA" id="ARBA00012726"/>
    </source>
</evidence>
<dbReference type="Pfam" id="PF01139">
    <property type="entry name" value="RtcB"/>
    <property type="match status" value="1"/>
</dbReference>
<keyword evidence="5 14" id="KW-0479">Metal-binding</keyword>
<dbReference type="PANTHER" id="PTHR11118">
    <property type="entry name" value="RNA-SPLICING LIGASE RTCB HOMOLOG"/>
    <property type="match status" value="1"/>
</dbReference>
<dbReference type="Proteomes" id="UP000070311">
    <property type="component" value="Unassembled WGS sequence"/>
</dbReference>
<evidence type="ECO:0000256" key="1">
    <source>
        <dbReference type="ARBA" id="ARBA00008071"/>
    </source>
</evidence>
<evidence type="ECO:0000313" key="16">
    <source>
        <dbReference type="Proteomes" id="UP000070311"/>
    </source>
</evidence>
<dbReference type="GO" id="GO:0003972">
    <property type="term" value="F:RNA ligase (ATP) activity"/>
    <property type="evidence" value="ECO:0007669"/>
    <property type="project" value="TreeGrafter"/>
</dbReference>
<keyword evidence="4 15" id="KW-0436">Ligase</keyword>
<evidence type="ECO:0000256" key="14">
    <source>
        <dbReference type="PIRSR" id="PIRSR601233-3"/>
    </source>
</evidence>
<evidence type="ECO:0000256" key="12">
    <source>
        <dbReference type="ARBA" id="ARBA00047746"/>
    </source>
</evidence>
<accession>A0A133VFM3</accession>
<dbReference type="PANTHER" id="PTHR11118:SF1">
    <property type="entry name" value="RNA-SPLICING LIGASE RTCB HOMOLOG"/>
    <property type="match status" value="1"/>
</dbReference>
<dbReference type="EC" id="6.5.1.8" evidence="3"/>
<dbReference type="EMBL" id="LHYD01000025">
    <property type="protein sequence ID" value="KXB05227.1"/>
    <property type="molecule type" value="Genomic_DNA"/>
</dbReference>
<evidence type="ECO:0000313" key="15">
    <source>
        <dbReference type="EMBL" id="KXB05227.1"/>
    </source>
</evidence>
<feature type="non-terminal residue" evidence="15">
    <location>
        <position position="186"/>
    </location>
</feature>
<dbReference type="InterPro" id="IPR001233">
    <property type="entry name" value="RtcB"/>
</dbReference>
<dbReference type="Gene3D" id="3.90.1860.10">
    <property type="entry name" value="tRNA-splicing ligase RtcB"/>
    <property type="match status" value="1"/>
</dbReference>
<evidence type="ECO:0000256" key="10">
    <source>
        <dbReference type="ARBA" id="ARBA00033766"/>
    </source>
</evidence>
<evidence type="ECO:0000256" key="2">
    <source>
        <dbReference type="ARBA" id="ARBA00011245"/>
    </source>
</evidence>
<evidence type="ECO:0000256" key="13">
    <source>
        <dbReference type="ARBA" id="ARBA00049514"/>
    </source>
</evidence>
<name>A0A133VFM3_9EURY</name>
<evidence type="ECO:0000256" key="9">
    <source>
        <dbReference type="ARBA" id="ARBA00030221"/>
    </source>
</evidence>
<organism evidence="15 16">
    <name type="scientific">candidate division MSBL1 archaeon SCGC-AAA382A13</name>
    <dbReference type="NCBI Taxonomy" id="1698279"/>
    <lineage>
        <taxon>Archaea</taxon>
        <taxon>Methanobacteriati</taxon>
        <taxon>Methanobacteriota</taxon>
        <taxon>candidate division MSBL1</taxon>
    </lineage>
</organism>
<comment type="cofactor">
    <cofactor evidence="14">
        <name>Mn(2+)</name>
        <dbReference type="ChEBI" id="CHEBI:29035"/>
    </cofactor>
    <text evidence="14">Binds 2 manganese ions per subunit.</text>
</comment>
<proteinExistence type="inferred from homology"/>
<protein>
    <recommendedName>
        <fullName evidence="10">tRNA-splicing ligase RtcB</fullName>
        <ecNumber evidence="3">6.5.1.8</ecNumber>
    </recommendedName>
    <alternativeName>
        <fullName evidence="9">3'-phosphate/5'-hydroxy nucleic acid ligase</fullName>
    </alternativeName>
</protein>
<keyword evidence="8 14" id="KW-0464">Manganese</keyword>
<evidence type="ECO:0000256" key="7">
    <source>
        <dbReference type="ARBA" id="ARBA00023134"/>
    </source>
</evidence>
<evidence type="ECO:0000256" key="11">
    <source>
        <dbReference type="ARBA" id="ARBA00045316"/>
    </source>
</evidence>
<comment type="caution">
    <text evidence="15">The sequence shown here is derived from an EMBL/GenBank/DDBJ whole genome shotgun (WGS) entry which is preliminary data.</text>
</comment>
<comment type="catalytic activity">
    <reaction evidence="12">
        <text>a 3'-end 3'-phospho-ribonucleotide-RNA + a 5'-end dephospho-ribonucleoside-RNA + GTP = a ribonucleotidyl-ribonucleotide-RNA + GMP + diphosphate</text>
        <dbReference type="Rhea" id="RHEA:68076"/>
        <dbReference type="Rhea" id="RHEA-COMP:10463"/>
        <dbReference type="Rhea" id="RHEA-COMP:13936"/>
        <dbReference type="Rhea" id="RHEA-COMP:17355"/>
        <dbReference type="ChEBI" id="CHEBI:33019"/>
        <dbReference type="ChEBI" id="CHEBI:37565"/>
        <dbReference type="ChEBI" id="CHEBI:58115"/>
        <dbReference type="ChEBI" id="CHEBI:83062"/>
        <dbReference type="ChEBI" id="CHEBI:138284"/>
        <dbReference type="ChEBI" id="CHEBI:173118"/>
        <dbReference type="EC" id="6.5.1.8"/>
    </reaction>
</comment>
<comment type="similarity">
    <text evidence="1">Belongs to the RtcB family.</text>
</comment>
<sequence>MGWKGKLNKIDDLRWEIPKEHKSTMRVPTRIFANSELLKEMKNDMTLEQGSNVASLGGIYKYSIVLPDGHQGYGFPIGGVAATDSEEGVISPGGVGYDINCGVRLLKTGLEKSRVKPQTKSLVDRLFGNVPSGVGSKSDVKFSVSDLENILDRGAEWIVEQGYGWDEDLDRLEENGRMSIADSSLV</sequence>
<evidence type="ECO:0000256" key="8">
    <source>
        <dbReference type="ARBA" id="ARBA00023211"/>
    </source>
</evidence>
<evidence type="ECO:0000256" key="6">
    <source>
        <dbReference type="ARBA" id="ARBA00022741"/>
    </source>
</evidence>
<comment type="function">
    <text evidence="11">Essential for tRNA splicing and maturation. Acts by directly joining spliced tRNA halves to mature-sized tRNAs. Joins RNA with 2',3'-cyclic-phosphate or 3'-phosphate ends to RNA with 5'-hydroxy ends.</text>
</comment>
<feature type="binding site" evidence="14">
    <location>
        <position position="98"/>
    </location>
    <ligand>
        <name>Mn(2+)</name>
        <dbReference type="ChEBI" id="CHEBI:29035"/>
        <label>1</label>
    </ligand>
</feature>
<dbReference type="AlphaFoldDB" id="A0A133VFM3"/>
<dbReference type="GO" id="GO:0005525">
    <property type="term" value="F:GTP binding"/>
    <property type="evidence" value="ECO:0007669"/>
    <property type="project" value="UniProtKB-KW"/>
</dbReference>
<keyword evidence="7" id="KW-0342">GTP-binding</keyword>
<dbReference type="InterPro" id="IPR036025">
    <property type="entry name" value="RtcB-like_sf"/>
</dbReference>
<dbReference type="GO" id="GO:0006396">
    <property type="term" value="P:RNA processing"/>
    <property type="evidence" value="ECO:0007669"/>
    <property type="project" value="InterPro"/>
</dbReference>
<gene>
    <name evidence="15" type="ORF">AKJ50_01520</name>
</gene>
<comment type="subunit">
    <text evidence="2">Monomer.</text>
</comment>
<reference evidence="15 16" key="1">
    <citation type="journal article" date="2016" name="Sci. Rep.">
        <title>Metabolic traits of an uncultured archaeal lineage -MSBL1- from brine pools of the Red Sea.</title>
        <authorList>
            <person name="Mwirichia R."/>
            <person name="Alam I."/>
            <person name="Rashid M."/>
            <person name="Vinu M."/>
            <person name="Ba-Alawi W."/>
            <person name="Anthony Kamau A."/>
            <person name="Kamanda Ngugi D."/>
            <person name="Goker M."/>
            <person name="Klenk H.P."/>
            <person name="Bajic V."/>
            <person name="Stingl U."/>
        </authorList>
    </citation>
    <scope>NUCLEOTIDE SEQUENCE [LARGE SCALE GENOMIC DNA]</scope>
    <source>
        <strain evidence="15">SCGC-AAA382A13</strain>
    </source>
</reference>
<comment type="catalytic activity">
    <reaction evidence="13">
        <text>a 3'-end 2',3'-cyclophospho-ribonucleotide-RNA + a 5'-end dephospho-ribonucleoside-RNA + GTP + H2O = a ribonucleotidyl-ribonucleotide-RNA + GMP + diphosphate + H(+)</text>
        <dbReference type="Rhea" id="RHEA:68080"/>
        <dbReference type="Rhea" id="RHEA-COMP:10464"/>
        <dbReference type="Rhea" id="RHEA-COMP:13936"/>
        <dbReference type="Rhea" id="RHEA-COMP:17355"/>
        <dbReference type="ChEBI" id="CHEBI:15377"/>
        <dbReference type="ChEBI" id="CHEBI:15378"/>
        <dbReference type="ChEBI" id="CHEBI:33019"/>
        <dbReference type="ChEBI" id="CHEBI:37565"/>
        <dbReference type="ChEBI" id="CHEBI:58115"/>
        <dbReference type="ChEBI" id="CHEBI:83064"/>
        <dbReference type="ChEBI" id="CHEBI:138284"/>
        <dbReference type="ChEBI" id="CHEBI:173118"/>
        <dbReference type="EC" id="6.5.1.8"/>
    </reaction>
</comment>
<dbReference type="GO" id="GO:0046872">
    <property type="term" value="F:metal ion binding"/>
    <property type="evidence" value="ECO:0007669"/>
    <property type="project" value="UniProtKB-KW"/>
</dbReference>
<evidence type="ECO:0000256" key="4">
    <source>
        <dbReference type="ARBA" id="ARBA00022598"/>
    </source>
</evidence>
<keyword evidence="16" id="KW-1185">Reference proteome</keyword>
<evidence type="ECO:0000256" key="5">
    <source>
        <dbReference type="ARBA" id="ARBA00022723"/>
    </source>
</evidence>
<dbReference type="GO" id="GO:0170057">
    <property type="term" value="F:RNA ligase (GTP) activity"/>
    <property type="evidence" value="ECO:0007669"/>
    <property type="project" value="UniProtKB-EC"/>
</dbReference>
<keyword evidence="6" id="KW-0547">Nucleotide-binding</keyword>